<dbReference type="Proteomes" id="UP001149163">
    <property type="component" value="Unassembled WGS sequence"/>
</dbReference>
<dbReference type="RefSeq" id="XP_056538442.1">
    <property type="nucleotide sequence ID" value="XM_056692485.1"/>
</dbReference>
<reference evidence="1" key="1">
    <citation type="submission" date="2022-11" db="EMBL/GenBank/DDBJ databases">
        <authorList>
            <person name="Petersen C."/>
        </authorList>
    </citation>
    <scope>NUCLEOTIDE SEQUENCE</scope>
    <source>
        <strain evidence="1">IBT 26290</strain>
    </source>
</reference>
<evidence type="ECO:0000313" key="2">
    <source>
        <dbReference type="Proteomes" id="UP001149163"/>
    </source>
</evidence>
<protein>
    <submittedName>
        <fullName evidence="1">Uncharacterized protein</fullName>
    </submittedName>
</protein>
<dbReference type="EMBL" id="JAPQKN010000008">
    <property type="protein sequence ID" value="KAJ5151109.1"/>
    <property type="molecule type" value="Genomic_DNA"/>
</dbReference>
<keyword evidence="2" id="KW-1185">Reference proteome</keyword>
<evidence type="ECO:0000313" key="1">
    <source>
        <dbReference type="EMBL" id="KAJ5151109.1"/>
    </source>
</evidence>
<reference evidence="1" key="2">
    <citation type="journal article" date="2023" name="IMA Fungus">
        <title>Comparative genomic study of the Penicillium genus elucidates a diverse pangenome and 15 lateral gene transfer events.</title>
        <authorList>
            <person name="Petersen C."/>
            <person name="Sorensen T."/>
            <person name="Nielsen M.R."/>
            <person name="Sondergaard T.E."/>
            <person name="Sorensen J.L."/>
            <person name="Fitzpatrick D.A."/>
            <person name="Frisvad J.C."/>
            <person name="Nielsen K.L."/>
        </authorList>
    </citation>
    <scope>NUCLEOTIDE SEQUENCE</scope>
    <source>
        <strain evidence="1">IBT 26290</strain>
    </source>
</reference>
<dbReference type="GeneID" id="81431661"/>
<comment type="caution">
    <text evidence="1">The sequence shown here is derived from an EMBL/GenBank/DDBJ whole genome shotgun (WGS) entry which is preliminary data.</text>
</comment>
<accession>A0A9W9HNZ7</accession>
<dbReference type="AlphaFoldDB" id="A0A9W9HNZ7"/>
<organism evidence="1 2">
    <name type="scientific">Penicillium canariense</name>
    <dbReference type="NCBI Taxonomy" id="189055"/>
    <lineage>
        <taxon>Eukaryota</taxon>
        <taxon>Fungi</taxon>
        <taxon>Dikarya</taxon>
        <taxon>Ascomycota</taxon>
        <taxon>Pezizomycotina</taxon>
        <taxon>Eurotiomycetes</taxon>
        <taxon>Eurotiomycetidae</taxon>
        <taxon>Eurotiales</taxon>
        <taxon>Aspergillaceae</taxon>
        <taxon>Penicillium</taxon>
    </lineage>
</organism>
<gene>
    <name evidence="1" type="ORF">N7482_010361</name>
</gene>
<sequence>MASTSAYMCVTQPGSLSSILLACRYLAERKHALKLLLSSTAALVGPPHDKHPTSLALIGHVGKVGGEIGKVDDECPCVPCRSSLIEWPA</sequence>
<name>A0A9W9HNZ7_9EURO</name>
<proteinExistence type="predicted"/>